<protein>
    <submittedName>
        <fullName evidence="4">Uncharacterized protein</fullName>
    </submittedName>
</protein>
<feature type="repeat" description="PPR" evidence="2">
    <location>
        <begin position="525"/>
        <end position="559"/>
    </location>
</feature>
<evidence type="ECO:0000313" key="4">
    <source>
        <dbReference type="EMBL" id="CAA2634148.1"/>
    </source>
</evidence>
<proteinExistence type="predicted"/>
<reference evidence="4 5" key="1">
    <citation type="submission" date="2019-12" db="EMBL/GenBank/DDBJ databases">
        <authorList>
            <person name="Scholz U."/>
            <person name="Mascher M."/>
            <person name="Fiebig A."/>
        </authorList>
    </citation>
    <scope>NUCLEOTIDE SEQUENCE</scope>
</reference>
<feature type="region of interest" description="Disordered" evidence="3">
    <location>
        <begin position="1"/>
        <end position="42"/>
    </location>
</feature>
<feature type="compositionally biased region" description="Low complexity" evidence="3">
    <location>
        <begin position="11"/>
        <end position="21"/>
    </location>
</feature>
<dbReference type="PANTHER" id="PTHR47926">
    <property type="entry name" value="PENTATRICOPEPTIDE REPEAT-CONTAINING PROTEIN"/>
    <property type="match status" value="1"/>
</dbReference>
<evidence type="ECO:0000256" key="2">
    <source>
        <dbReference type="PROSITE-ProRule" id="PRU00708"/>
    </source>
</evidence>
<accession>A0A7I8JTW0</accession>
<name>A0A7I8JTW0_SPIIN</name>
<dbReference type="GO" id="GO:0003723">
    <property type="term" value="F:RNA binding"/>
    <property type="evidence" value="ECO:0007669"/>
    <property type="project" value="InterPro"/>
</dbReference>
<evidence type="ECO:0000256" key="1">
    <source>
        <dbReference type="ARBA" id="ARBA00022737"/>
    </source>
</evidence>
<dbReference type="AlphaFoldDB" id="A0A7I8JTW0"/>
<dbReference type="InterPro" id="IPR011990">
    <property type="entry name" value="TPR-like_helical_dom_sf"/>
</dbReference>
<evidence type="ECO:0000256" key="3">
    <source>
        <dbReference type="SAM" id="MobiDB-lite"/>
    </source>
</evidence>
<keyword evidence="1" id="KW-0677">Repeat</keyword>
<feature type="compositionally biased region" description="Pro residues" evidence="3">
    <location>
        <begin position="125"/>
        <end position="138"/>
    </location>
</feature>
<gene>
    <name evidence="4" type="ORF">SI7747_17019607</name>
</gene>
<sequence>MNSASTSQTFPSSNPLSAAAAAPPPPPGSSTSTGHPPAEPWRRALAKYAGAVFGGATPDIRAVPSLLKACAAAGAVALAVNLHQRPSSLATTRTLMSPPPSSTPTRSSDTWQAPAECSMKCHAGPPFPGPPSSPPTPISPAIRTPPWQRTRGCGAKASNPTPSPSWGCSPESGRRLSCSASTPRRQKRASVSSPGGQLLGQRLLEARKSELRPPPFPLNASPDVISWNTMISGLFSRRSPQRLSGAIQEDDGGRRFCSRSADLLLSGLLRRRYRWIGSCRKSIHGLIITSGVDLDDGVVTSLLTMYLRQKNLSYGYLLFDLAAKRDSVFWTAMTAGLVQNDRADEALKRFPRALISSLVSCPPPPVLSRGLRATCLYPWLPPPPEHDPHGPTGGELSDQHVFQVRPHEAEPAAFLGDAGERPGFLELCDLRFRPEWRSGDGLPLLEKMVETGLRPDSITVLLLLKGSASLGSLRHGRPLHGFLVRNQQWPPAVAAMTALVDMYCKCGELRVARSCFDSIMAAERDLVSWSSMIAGYGSHGSGEAALELFSAFLSTGIPPNRVVFLAALSACSHAGLVGDGLRIFRSMAEDFGLSPEMEHCACVVDLLGRAGMLREAAAVARSTPTSEVLGILLDASRTHGDAALAEEVAAEILAMEPAAAGSYVQLAQGFSAASRWDAVGESWARMRSLGLKKTPGWSSVEVNGAAAATFFVGQSSHPQHGELTSLLRNLYKEMRSAAADDDDEDKD</sequence>
<dbReference type="FunFam" id="1.25.40.10:FF:000090">
    <property type="entry name" value="Pentatricopeptide repeat-containing protein, chloroplastic"/>
    <property type="match status" value="1"/>
</dbReference>
<dbReference type="EMBL" id="LR743604">
    <property type="protein sequence ID" value="CAA2634148.1"/>
    <property type="molecule type" value="Genomic_DNA"/>
</dbReference>
<feature type="compositionally biased region" description="Polar residues" evidence="3">
    <location>
        <begin position="178"/>
        <end position="195"/>
    </location>
</feature>
<dbReference type="PANTHER" id="PTHR47926:SF451">
    <property type="entry name" value="TETRATRICOPEPTIDE-LIKE HELICAL DOMAIN SUPERFAMILY"/>
    <property type="match status" value="1"/>
</dbReference>
<organism evidence="4">
    <name type="scientific">Spirodela intermedia</name>
    <name type="common">Intermediate duckweed</name>
    <dbReference type="NCBI Taxonomy" id="51605"/>
    <lineage>
        <taxon>Eukaryota</taxon>
        <taxon>Viridiplantae</taxon>
        <taxon>Streptophyta</taxon>
        <taxon>Embryophyta</taxon>
        <taxon>Tracheophyta</taxon>
        <taxon>Spermatophyta</taxon>
        <taxon>Magnoliopsida</taxon>
        <taxon>Liliopsida</taxon>
        <taxon>Araceae</taxon>
        <taxon>Lemnoideae</taxon>
        <taxon>Spirodela</taxon>
    </lineage>
</organism>
<keyword evidence="5" id="KW-1185">Reference proteome</keyword>
<dbReference type="InterPro" id="IPR002885">
    <property type="entry name" value="PPR_rpt"/>
</dbReference>
<dbReference type="Pfam" id="PF01535">
    <property type="entry name" value="PPR"/>
    <property type="match status" value="2"/>
</dbReference>
<dbReference type="PROSITE" id="PS51375">
    <property type="entry name" value="PPR"/>
    <property type="match status" value="1"/>
</dbReference>
<dbReference type="InterPro" id="IPR046848">
    <property type="entry name" value="E_motif"/>
</dbReference>
<dbReference type="InterPro" id="IPR046960">
    <property type="entry name" value="PPR_At4g14850-like_plant"/>
</dbReference>
<feature type="region of interest" description="Disordered" evidence="3">
    <location>
        <begin position="90"/>
        <end position="198"/>
    </location>
</feature>
<dbReference type="GO" id="GO:0009451">
    <property type="term" value="P:RNA modification"/>
    <property type="evidence" value="ECO:0007669"/>
    <property type="project" value="InterPro"/>
</dbReference>
<feature type="compositionally biased region" description="Polar residues" evidence="3">
    <location>
        <begin position="1"/>
        <end position="10"/>
    </location>
</feature>
<dbReference type="Gene3D" id="1.25.40.10">
    <property type="entry name" value="Tetratricopeptide repeat domain"/>
    <property type="match status" value="2"/>
</dbReference>
<dbReference type="Pfam" id="PF20431">
    <property type="entry name" value="E_motif"/>
    <property type="match status" value="1"/>
</dbReference>
<dbReference type="EMBL" id="CACRZD030000017">
    <property type="protein sequence ID" value="CAA6673191.1"/>
    <property type="molecule type" value="Genomic_DNA"/>
</dbReference>
<evidence type="ECO:0000313" key="5">
    <source>
        <dbReference type="Proteomes" id="UP001189122"/>
    </source>
</evidence>
<dbReference type="Proteomes" id="UP001189122">
    <property type="component" value="Unassembled WGS sequence"/>
</dbReference>
<dbReference type="NCBIfam" id="TIGR00756">
    <property type="entry name" value="PPR"/>
    <property type="match status" value="1"/>
</dbReference>